<feature type="region of interest" description="Disordered" evidence="1">
    <location>
        <begin position="1"/>
        <end position="62"/>
    </location>
</feature>
<evidence type="ECO:0000313" key="3">
    <source>
        <dbReference type="EnsemblMetazoa" id="CPIJ019449-PA"/>
    </source>
</evidence>
<feature type="region of interest" description="Disordered" evidence="1">
    <location>
        <begin position="367"/>
        <end position="387"/>
    </location>
</feature>
<dbReference type="KEGG" id="cqu:CpipJ_CPIJ019449"/>
<evidence type="ECO:0000313" key="2">
    <source>
        <dbReference type="EMBL" id="EDS29753.1"/>
    </source>
</evidence>
<evidence type="ECO:0000313" key="4">
    <source>
        <dbReference type="Proteomes" id="UP000002320"/>
    </source>
</evidence>
<dbReference type="AlphaFoldDB" id="B0XIX1"/>
<feature type="compositionally biased region" description="Low complexity" evidence="1">
    <location>
        <begin position="34"/>
        <end position="55"/>
    </location>
</feature>
<organism>
    <name type="scientific">Culex quinquefasciatus</name>
    <name type="common">Southern house mosquito</name>
    <name type="synonym">Culex pungens</name>
    <dbReference type="NCBI Taxonomy" id="7176"/>
    <lineage>
        <taxon>Eukaryota</taxon>
        <taxon>Metazoa</taxon>
        <taxon>Ecdysozoa</taxon>
        <taxon>Arthropoda</taxon>
        <taxon>Hexapoda</taxon>
        <taxon>Insecta</taxon>
        <taxon>Pterygota</taxon>
        <taxon>Neoptera</taxon>
        <taxon>Endopterygota</taxon>
        <taxon>Diptera</taxon>
        <taxon>Nematocera</taxon>
        <taxon>Culicoidea</taxon>
        <taxon>Culicidae</taxon>
        <taxon>Culicinae</taxon>
        <taxon>Culicini</taxon>
        <taxon>Culex</taxon>
        <taxon>Culex</taxon>
    </lineage>
</organism>
<evidence type="ECO:0000256" key="1">
    <source>
        <dbReference type="SAM" id="MobiDB-lite"/>
    </source>
</evidence>
<reference evidence="3" key="2">
    <citation type="submission" date="2021-02" db="UniProtKB">
        <authorList>
            <consortium name="EnsemblMetazoa"/>
        </authorList>
    </citation>
    <scope>IDENTIFICATION</scope>
    <source>
        <strain evidence="3">JHB</strain>
    </source>
</reference>
<sequence length="387" mass="42450">MSSSGARGGKRQKLDGEEDENNMTTPSALETAETKMTTPSTATKKSAANKNVASTPKARAISNKTKAAIAAIEDITSSPSPKRKRKLNNSGDVLTLDLNTFSSVRRNVPVSHLLNRPARLATFSTRATRWCGTASSATNSRRRAPIKMTDMTLACLSDPQVAKDARHFFNWCSATVALCLLTSSARSTSSDRRRPGNIAGHRLQDCLQRKLVPGSIISFFTAKTQIQCSKNQAEEGMLIILAAGDVSNASKMNLVLQMIDGVTLWPASDCKFRTNVTRDFPGSARISVHPSKAGSGNGAFEFGIHVIQKYFAEQKQTFPYSCLRWPQKAFRPSSSKRNKCEEKANSERLFPDYIKNFKLKFTIYPSPEVSPEESQSDRAPNAFIATI</sequence>
<dbReference type="VEuPathDB" id="VectorBase:CQUJHB001917"/>
<name>B0XIX1_CULQU</name>
<dbReference type="InParanoid" id="B0XIX1"/>
<dbReference type="HOGENOM" id="CLU_714248_0_0_1"/>
<accession>B0XIX1</accession>
<dbReference type="EnsemblMetazoa" id="CPIJ019449-RA">
    <property type="protein sequence ID" value="CPIJ019449-PA"/>
    <property type="gene ID" value="CPIJ019449"/>
</dbReference>
<dbReference type="STRING" id="7176.B0XIX1"/>
<gene>
    <name evidence="3" type="primary">6053526</name>
    <name evidence="2" type="ORF">CpipJ_CPIJ019449</name>
</gene>
<keyword evidence="4" id="KW-1185">Reference proteome</keyword>
<dbReference type="Proteomes" id="UP000002320">
    <property type="component" value="Unassembled WGS sequence"/>
</dbReference>
<reference evidence="2" key="1">
    <citation type="submission" date="2007-03" db="EMBL/GenBank/DDBJ databases">
        <title>Annotation of Culex pipiens quinquefasciatus.</title>
        <authorList>
            <consortium name="The Broad Institute Genome Sequencing Platform"/>
            <person name="Atkinson P.W."/>
            <person name="Hemingway J."/>
            <person name="Christensen B.M."/>
            <person name="Higgs S."/>
            <person name="Kodira C."/>
            <person name="Hannick L."/>
            <person name="Megy K."/>
            <person name="O'Leary S."/>
            <person name="Pearson M."/>
            <person name="Haas B.J."/>
            <person name="Mauceli E."/>
            <person name="Wortman J.R."/>
            <person name="Lee N.H."/>
            <person name="Guigo R."/>
            <person name="Stanke M."/>
            <person name="Alvarado L."/>
            <person name="Amedeo P."/>
            <person name="Antoine C.H."/>
            <person name="Arensburger P."/>
            <person name="Bidwell S.L."/>
            <person name="Crawford M."/>
            <person name="Camaro F."/>
            <person name="Devon K."/>
            <person name="Engels R."/>
            <person name="Hammond M."/>
            <person name="Howarth C."/>
            <person name="Koehrsen M."/>
            <person name="Lawson D."/>
            <person name="Montgomery P."/>
            <person name="Nene V."/>
            <person name="Nusbaum C."/>
            <person name="Puiu D."/>
            <person name="Romero-Severson J."/>
            <person name="Severson D.W."/>
            <person name="Shumway M."/>
            <person name="Sisk P."/>
            <person name="Stolte C."/>
            <person name="Zeng Q."/>
            <person name="Eisenstadt E."/>
            <person name="Fraser-Liggett C."/>
            <person name="Strausberg R."/>
            <person name="Galagan J."/>
            <person name="Birren B."/>
            <person name="Collins F.H."/>
        </authorList>
    </citation>
    <scope>NUCLEOTIDE SEQUENCE [LARGE SCALE GENOMIC DNA]</scope>
    <source>
        <strain evidence="2">JHB</strain>
    </source>
</reference>
<dbReference type="VEuPathDB" id="VectorBase:CPIJ019449"/>
<dbReference type="OrthoDB" id="21615at2759"/>
<proteinExistence type="predicted"/>
<dbReference type="EMBL" id="DS233398">
    <property type="protein sequence ID" value="EDS29753.1"/>
    <property type="molecule type" value="Genomic_DNA"/>
</dbReference>
<protein>
    <submittedName>
        <fullName evidence="2 3">3-hydroxyisobutyrate dehydrogenase</fullName>
    </submittedName>
</protein>